<dbReference type="Gene3D" id="1.10.10.10">
    <property type="entry name" value="Winged helix-like DNA-binding domain superfamily/Winged helix DNA-binding domain"/>
    <property type="match status" value="1"/>
</dbReference>
<feature type="domain" description="Transcription regulator PadR N-terminal" evidence="1">
    <location>
        <begin position="24"/>
        <end position="80"/>
    </location>
</feature>
<evidence type="ECO:0000313" key="2">
    <source>
        <dbReference type="EMBL" id="NKE55390.1"/>
    </source>
</evidence>
<evidence type="ECO:0000259" key="1">
    <source>
        <dbReference type="Pfam" id="PF03551"/>
    </source>
</evidence>
<sequence>MTVQTQAVLHAFLADPTAELYGLEIADRTHLMPGTTYPILVRLLTAGWITDRWEDVDPREEERPRRRYFKLTEEGADKAREALRTAASKGFVQSLAQGRLANGLG</sequence>
<gene>
    <name evidence="2" type="ORF">FXN61_00515</name>
</gene>
<dbReference type="InterPro" id="IPR036388">
    <property type="entry name" value="WH-like_DNA-bd_sf"/>
</dbReference>
<dbReference type="InterPro" id="IPR036390">
    <property type="entry name" value="WH_DNA-bd_sf"/>
</dbReference>
<protein>
    <submittedName>
        <fullName evidence="2">PadR family transcriptional regulator</fullName>
    </submittedName>
</protein>
<comment type="caution">
    <text evidence="2">The sequence shown here is derived from an EMBL/GenBank/DDBJ whole genome shotgun (WGS) entry which is preliminary data.</text>
</comment>
<dbReference type="RefSeq" id="WP_167969231.1">
    <property type="nucleotide sequence ID" value="NZ_VSRL01000001.1"/>
</dbReference>
<dbReference type="InterPro" id="IPR005149">
    <property type="entry name" value="Tscrpt_reg_PadR_N"/>
</dbReference>
<dbReference type="PANTHER" id="PTHR33169:SF14">
    <property type="entry name" value="TRANSCRIPTIONAL REGULATOR RV3488"/>
    <property type="match status" value="1"/>
</dbReference>
<evidence type="ECO:0000313" key="3">
    <source>
        <dbReference type="Proteomes" id="UP001515943"/>
    </source>
</evidence>
<reference evidence="2 3" key="1">
    <citation type="submission" date="2019-08" db="EMBL/GenBank/DDBJ databases">
        <title>Lentzea from Indian Himalayas.</title>
        <authorList>
            <person name="Mandal S."/>
            <person name="Mallick Gupta A."/>
            <person name="Maiti P.K."/>
            <person name="Sarkar J."/>
            <person name="Mandal S."/>
        </authorList>
    </citation>
    <scope>NUCLEOTIDE SEQUENCE [LARGE SCALE GENOMIC DNA]</scope>
    <source>
        <strain evidence="2 3">PSKA42</strain>
    </source>
</reference>
<proteinExistence type="predicted"/>
<dbReference type="SUPFAM" id="SSF46785">
    <property type="entry name" value="Winged helix' DNA-binding domain"/>
    <property type="match status" value="1"/>
</dbReference>
<dbReference type="PANTHER" id="PTHR33169">
    <property type="entry name" value="PADR-FAMILY TRANSCRIPTIONAL REGULATOR"/>
    <property type="match status" value="1"/>
</dbReference>
<organism evidence="2 3">
    <name type="scientific">Lentzea indica</name>
    <dbReference type="NCBI Taxonomy" id="2604800"/>
    <lineage>
        <taxon>Bacteria</taxon>
        <taxon>Bacillati</taxon>
        <taxon>Actinomycetota</taxon>
        <taxon>Actinomycetes</taxon>
        <taxon>Pseudonocardiales</taxon>
        <taxon>Pseudonocardiaceae</taxon>
        <taxon>Lentzea</taxon>
    </lineage>
</organism>
<dbReference type="EMBL" id="VSRL01000001">
    <property type="protein sequence ID" value="NKE55390.1"/>
    <property type="molecule type" value="Genomic_DNA"/>
</dbReference>
<accession>A0ABX1F910</accession>
<keyword evidence="3" id="KW-1185">Reference proteome</keyword>
<dbReference type="Pfam" id="PF03551">
    <property type="entry name" value="PadR"/>
    <property type="match status" value="1"/>
</dbReference>
<dbReference type="Proteomes" id="UP001515943">
    <property type="component" value="Unassembled WGS sequence"/>
</dbReference>
<name>A0ABX1F910_9PSEU</name>
<dbReference type="InterPro" id="IPR052509">
    <property type="entry name" value="Metal_resp_DNA-bind_regulator"/>
</dbReference>